<accession>A0A517VKP0</accession>
<dbReference type="Pfam" id="PF13408">
    <property type="entry name" value="Zn_ribbon_recom"/>
    <property type="match status" value="1"/>
</dbReference>
<dbReference type="CDD" id="cd00338">
    <property type="entry name" value="Ser_Recombinase"/>
    <property type="match status" value="1"/>
</dbReference>
<dbReference type="KEGG" id="gax:Pan161_52670"/>
<dbReference type="OrthoDB" id="9804620at2"/>
<dbReference type="InterPro" id="IPR011109">
    <property type="entry name" value="DNA_bind_recombinase_dom"/>
</dbReference>
<organism evidence="3 4">
    <name type="scientific">Gimesia algae</name>
    <dbReference type="NCBI Taxonomy" id="2527971"/>
    <lineage>
        <taxon>Bacteria</taxon>
        <taxon>Pseudomonadati</taxon>
        <taxon>Planctomycetota</taxon>
        <taxon>Planctomycetia</taxon>
        <taxon>Planctomycetales</taxon>
        <taxon>Planctomycetaceae</taxon>
        <taxon>Gimesia</taxon>
    </lineage>
</organism>
<keyword evidence="4" id="KW-1185">Reference proteome</keyword>
<feature type="domain" description="Recombinase" evidence="2">
    <location>
        <begin position="173"/>
        <end position="310"/>
    </location>
</feature>
<dbReference type="InterPro" id="IPR036162">
    <property type="entry name" value="Resolvase-like_N_sf"/>
</dbReference>
<dbReference type="RefSeq" id="WP_145231580.1">
    <property type="nucleotide sequence ID" value="NZ_CP036343.1"/>
</dbReference>
<dbReference type="EMBL" id="CP036343">
    <property type="protein sequence ID" value="QDT93586.1"/>
    <property type="molecule type" value="Genomic_DNA"/>
</dbReference>
<dbReference type="GO" id="GO:0000150">
    <property type="term" value="F:DNA strand exchange activity"/>
    <property type="evidence" value="ECO:0007669"/>
    <property type="project" value="InterPro"/>
</dbReference>
<dbReference type="PROSITE" id="PS51737">
    <property type="entry name" value="RECOMBINASE_DNA_BIND"/>
    <property type="match status" value="1"/>
</dbReference>
<sequence length="410" mass="47326">MIRPQYDLKKLINYIRYGRMSDPNQNPSSPDQQYDTIDLVLRRCGSDHWKHLADYRDDGISGRLLRKRRGFQKMLFDIKSGVISPDVILVDDIDRFGRVDDLKEIRRDLYNKYGVLILDAKSNFEDPHTPQGRIYNSIEEIRAVEEGKTKAHRVLRGKRDAISRGRWSGGKPPFGYQLETRQEDTNGRSRSYSIIVPDPETARIIVLLFRKADETGWGQDRLSKFLNNHEDVPEHQKPFHGSTVGSWLDNEIYTGKMVWPKVTTDIISDCRVIEKIPAEEQMHVDDYCTPIVEYDVFDRVRRIRKARGQLRKAALAETTPQSDKQIKAPAPGMTIRYLLTGLVRCGHCNRSMVPNRGGSYVTKNNETREYTAYTCPGHRTGICSNNKTIPEKWLRQMVIDAIKIRLFPSS</sequence>
<dbReference type="SMART" id="SM00857">
    <property type="entry name" value="Resolvase"/>
    <property type="match status" value="1"/>
</dbReference>
<evidence type="ECO:0000313" key="4">
    <source>
        <dbReference type="Proteomes" id="UP000316855"/>
    </source>
</evidence>
<dbReference type="Gene3D" id="3.90.1750.20">
    <property type="entry name" value="Putative Large Serine Recombinase, Chain B, Domain 2"/>
    <property type="match status" value="1"/>
</dbReference>
<dbReference type="Pfam" id="PF07508">
    <property type="entry name" value="Recombinase"/>
    <property type="match status" value="1"/>
</dbReference>
<feature type="domain" description="Resolvase/invertase-type recombinase catalytic" evidence="1">
    <location>
        <begin position="13"/>
        <end position="165"/>
    </location>
</feature>
<dbReference type="Proteomes" id="UP000316855">
    <property type="component" value="Chromosome"/>
</dbReference>
<proteinExistence type="predicted"/>
<evidence type="ECO:0000259" key="2">
    <source>
        <dbReference type="PROSITE" id="PS51737"/>
    </source>
</evidence>
<evidence type="ECO:0008006" key="5">
    <source>
        <dbReference type="Google" id="ProtNLM"/>
    </source>
</evidence>
<protein>
    <recommendedName>
        <fullName evidence="5">Recombinase</fullName>
    </recommendedName>
</protein>
<dbReference type="GO" id="GO:0003677">
    <property type="term" value="F:DNA binding"/>
    <property type="evidence" value="ECO:0007669"/>
    <property type="project" value="InterPro"/>
</dbReference>
<dbReference type="Pfam" id="PF00239">
    <property type="entry name" value="Resolvase"/>
    <property type="match status" value="1"/>
</dbReference>
<dbReference type="InterPro" id="IPR006119">
    <property type="entry name" value="Resolv_N"/>
</dbReference>
<dbReference type="PANTHER" id="PTHR30461">
    <property type="entry name" value="DNA-INVERTASE FROM LAMBDOID PROPHAGE"/>
    <property type="match status" value="1"/>
</dbReference>
<gene>
    <name evidence="3" type="ORF">Pan161_52670</name>
</gene>
<evidence type="ECO:0000313" key="3">
    <source>
        <dbReference type="EMBL" id="QDT93586.1"/>
    </source>
</evidence>
<evidence type="ECO:0000259" key="1">
    <source>
        <dbReference type="PROSITE" id="PS51736"/>
    </source>
</evidence>
<reference evidence="3 4" key="1">
    <citation type="submission" date="2019-02" db="EMBL/GenBank/DDBJ databases">
        <title>Deep-cultivation of Planctomycetes and their phenomic and genomic characterization uncovers novel biology.</title>
        <authorList>
            <person name="Wiegand S."/>
            <person name="Jogler M."/>
            <person name="Boedeker C."/>
            <person name="Pinto D."/>
            <person name="Vollmers J."/>
            <person name="Rivas-Marin E."/>
            <person name="Kohn T."/>
            <person name="Peeters S.H."/>
            <person name="Heuer A."/>
            <person name="Rast P."/>
            <person name="Oberbeckmann S."/>
            <person name="Bunk B."/>
            <person name="Jeske O."/>
            <person name="Meyerdierks A."/>
            <person name="Storesund J.E."/>
            <person name="Kallscheuer N."/>
            <person name="Luecker S."/>
            <person name="Lage O.M."/>
            <person name="Pohl T."/>
            <person name="Merkel B.J."/>
            <person name="Hornburger P."/>
            <person name="Mueller R.-W."/>
            <person name="Bruemmer F."/>
            <person name="Labrenz M."/>
            <person name="Spormann A.M."/>
            <person name="Op den Camp H."/>
            <person name="Overmann J."/>
            <person name="Amann R."/>
            <person name="Jetten M.S.M."/>
            <person name="Mascher T."/>
            <person name="Medema M.H."/>
            <person name="Devos D.P."/>
            <person name="Kaster A.-K."/>
            <person name="Ovreas L."/>
            <person name="Rohde M."/>
            <person name="Galperin M.Y."/>
            <person name="Jogler C."/>
        </authorList>
    </citation>
    <scope>NUCLEOTIDE SEQUENCE [LARGE SCALE GENOMIC DNA]</scope>
    <source>
        <strain evidence="3 4">Pan161</strain>
    </source>
</reference>
<dbReference type="PANTHER" id="PTHR30461:SF23">
    <property type="entry name" value="DNA RECOMBINASE-RELATED"/>
    <property type="match status" value="1"/>
</dbReference>
<name>A0A517VKP0_9PLAN</name>
<dbReference type="PROSITE" id="PS51736">
    <property type="entry name" value="RECOMBINASES_3"/>
    <property type="match status" value="1"/>
</dbReference>
<dbReference type="InterPro" id="IPR038109">
    <property type="entry name" value="DNA_bind_recomb_sf"/>
</dbReference>
<dbReference type="SUPFAM" id="SSF53041">
    <property type="entry name" value="Resolvase-like"/>
    <property type="match status" value="1"/>
</dbReference>
<dbReference type="InterPro" id="IPR025827">
    <property type="entry name" value="Zn_ribbon_recom_dom"/>
</dbReference>
<dbReference type="Gene3D" id="3.40.50.1390">
    <property type="entry name" value="Resolvase, N-terminal catalytic domain"/>
    <property type="match status" value="1"/>
</dbReference>
<dbReference type="AlphaFoldDB" id="A0A517VKP0"/>
<dbReference type="InterPro" id="IPR050639">
    <property type="entry name" value="SSR_resolvase"/>
</dbReference>